<dbReference type="EMBL" id="JAHFYH010000017">
    <property type="protein sequence ID" value="KAH0224800.1"/>
    <property type="molecule type" value="Genomic_DNA"/>
</dbReference>
<reference evidence="2" key="1">
    <citation type="journal article" date="2021" name="J Fungi (Basel)">
        <title>Virulence traits and population genomics of the black yeast Aureobasidium melanogenum.</title>
        <authorList>
            <person name="Cernosa A."/>
            <person name="Sun X."/>
            <person name="Gostincar C."/>
            <person name="Fang C."/>
            <person name="Gunde-Cimerman N."/>
            <person name="Song Z."/>
        </authorList>
    </citation>
    <scope>NUCLEOTIDE SEQUENCE</scope>
    <source>
        <strain evidence="2">EXF-8016</strain>
    </source>
</reference>
<evidence type="ECO:0000313" key="3">
    <source>
        <dbReference type="Proteomes" id="UP000767238"/>
    </source>
</evidence>
<feature type="chain" id="PRO_5040257623" description="GPI anchored serine-rich protein" evidence="1">
    <location>
        <begin position="18"/>
        <end position="193"/>
    </location>
</feature>
<evidence type="ECO:0000256" key="1">
    <source>
        <dbReference type="SAM" id="SignalP"/>
    </source>
</evidence>
<gene>
    <name evidence="2" type="ORF">KCV03_g3396</name>
</gene>
<reference evidence="2" key="2">
    <citation type="submission" date="2021-08" db="EMBL/GenBank/DDBJ databases">
        <authorList>
            <person name="Gostincar C."/>
            <person name="Sun X."/>
            <person name="Song Z."/>
            <person name="Gunde-Cimerman N."/>
        </authorList>
    </citation>
    <scope>NUCLEOTIDE SEQUENCE</scope>
    <source>
        <strain evidence="2">EXF-8016</strain>
    </source>
</reference>
<feature type="non-terminal residue" evidence="2">
    <location>
        <position position="1"/>
    </location>
</feature>
<proteinExistence type="predicted"/>
<evidence type="ECO:0000313" key="2">
    <source>
        <dbReference type="EMBL" id="KAH0224800.1"/>
    </source>
</evidence>
<feature type="signal peptide" evidence="1">
    <location>
        <begin position="1"/>
        <end position="17"/>
    </location>
</feature>
<protein>
    <recommendedName>
        <fullName evidence="4">GPI anchored serine-rich protein</fullName>
    </recommendedName>
</protein>
<dbReference type="AlphaFoldDB" id="A0A9P8GJ44"/>
<keyword evidence="1" id="KW-0732">Signal</keyword>
<name>A0A9P8GJ44_AURME</name>
<organism evidence="2 3">
    <name type="scientific">Aureobasidium melanogenum</name>
    <name type="common">Aureobasidium pullulans var. melanogenum</name>
    <dbReference type="NCBI Taxonomy" id="46634"/>
    <lineage>
        <taxon>Eukaryota</taxon>
        <taxon>Fungi</taxon>
        <taxon>Dikarya</taxon>
        <taxon>Ascomycota</taxon>
        <taxon>Pezizomycotina</taxon>
        <taxon>Dothideomycetes</taxon>
        <taxon>Dothideomycetidae</taxon>
        <taxon>Dothideales</taxon>
        <taxon>Saccotheciaceae</taxon>
        <taxon>Aureobasidium</taxon>
    </lineage>
</organism>
<dbReference type="Proteomes" id="UP000767238">
    <property type="component" value="Unassembled WGS sequence"/>
</dbReference>
<dbReference type="OrthoDB" id="3565477at2759"/>
<evidence type="ECO:0008006" key="4">
    <source>
        <dbReference type="Google" id="ProtNLM"/>
    </source>
</evidence>
<accession>A0A9P8GJ44</accession>
<sequence length="193" mass="18705">MRFAVVASALFAGLAVAAPAITETVHSTEVETITSCGPEVTNCPARSATSAPVVPTSAPVVPTSAPVIPTSAPVAAAVQNTSAPAVPELSTVTLYSTKAVTISSCAPEVTNCPLRTEIVSVGTTVVPAAQVPTSAPFAMVNSTMPVGAMGTAASTGFGASATGAMPSSYTGAAGKLNAGMALAGVAGFAVLLI</sequence>
<comment type="caution">
    <text evidence="2">The sequence shown here is derived from an EMBL/GenBank/DDBJ whole genome shotgun (WGS) entry which is preliminary data.</text>
</comment>